<dbReference type="RefSeq" id="WP_066668248.1">
    <property type="nucleotide sequence ID" value="NZ_LYVF01000158.1"/>
</dbReference>
<organism evidence="1 2">
    <name type="scientific">Desulfotomaculum copahuensis</name>
    <dbReference type="NCBI Taxonomy" id="1838280"/>
    <lineage>
        <taxon>Bacteria</taxon>
        <taxon>Bacillati</taxon>
        <taxon>Bacillota</taxon>
        <taxon>Clostridia</taxon>
        <taxon>Eubacteriales</taxon>
        <taxon>Desulfotomaculaceae</taxon>
        <taxon>Desulfotomaculum</taxon>
    </lineage>
</organism>
<keyword evidence="2" id="KW-1185">Reference proteome</keyword>
<proteinExistence type="predicted"/>
<accession>A0A1B7LER7</accession>
<dbReference type="EMBL" id="LYVF01000158">
    <property type="protein sequence ID" value="OAT81773.1"/>
    <property type="molecule type" value="Genomic_DNA"/>
</dbReference>
<gene>
    <name evidence="1" type="ORF">A6M21_10260</name>
</gene>
<dbReference type="AlphaFoldDB" id="A0A1B7LER7"/>
<dbReference type="Proteomes" id="UP000078532">
    <property type="component" value="Unassembled WGS sequence"/>
</dbReference>
<reference evidence="1 2" key="1">
    <citation type="submission" date="2016-04" db="EMBL/GenBank/DDBJ databases">
        <authorList>
            <person name="Evans L.H."/>
            <person name="Alamgir A."/>
            <person name="Owens N."/>
            <person name="Weber N.D."/>
            <person name="Virtaneva K."/>
            <person name="Barbian K."/>
            <person name="Babar A."/>
            <person name="Rosenke K."/>
        </authorList>
    </citation>
    <scope>NUCLEOTIDE SEQUENCE [LARGE SCALE GENOMIC DNA]</scope>
    <source>
        <strain evidence="1 2">LMa1</strain>
    </source>
</reference>
<protein>
    <submittedName>
        <fullName evidence="1">Uncharacterized protein</fullName>
    </submittedName>
</protein>
<evidence type="ECO:0000313" key="1">
    <source>
        <dbReference type="EMBL" id="OAT81773.1"/>
    </source>
</evidence>
<sequence>MQYGNIEQNLKHQLLGHALALSLQKAVFNHAVIEAAVCTLVEECQQEAVRVIDACFSNKKAEVPSLCRKMVAQEINPDQALAQLWNENHFAVLKEFLQKKLSEKFSVPSLMSRTGFNVLEADVLMDLKLLVTGLEQEAVFDHLGRWCFDQLLSSHLPPALHRIFKRKGDALWQHVSAPCRREDLLPVLQRQLEGWLENIRLRLIARFRREVAEHIFCVFDHSVPAAAG</sequence>
<evidence type="ECO:0000313" key="2">
    <source>
        <dbReference type="Proteomes" id="UP000078532"/>
    </source>
</evidence>
<name>A0A1B7LER7_9FIRM</name>
<comment type="caution">
    <text evidence="1">The sequence shown here is derived from an EMBL/GenBank/DDBJ whole genome shotgun (WGS) entry which is preliminary data.</text>
</comment>